<name>A0ABS1XWK9_9ACTN</name>
<dbReference type="InterPro" id="IPR011991">
    <property type="entry name" value="ArsR-like_HTH"/>
</dbReference>
<evidence type="ECO:0000256" key="1">
    <source>
        <dbReference type="ARBA" id="ARBA00023015"/>
    </source>
</evidence>
<dbReference type="InterPro" id="IPR001845">
    <property type="entry name" value="HTH_ArsR_DNA-bd_dom"/>
</dbReference>
<dbReference type="Gene3D" id="1.10.10.10">
    <property type="entry name" value="Winged helix-like DNA-binding domain superfamily/Winged helix DNA-binding domain"/>
    <property type="match status" value="1"/>
</dbReference>
<dbReference type="RefSeq" id="WP_203176790.1">
    <property type="nucleotide sequence ID" value="NZ_JAEVHM010000090.1"/>
</dbReference>
<dbReference type="Pfam" id="PF13412">
    <property type="entry name" value="HTH_24"/>
    <property type="match status" value="1"/>
</dbReference>
<dbReference type="InterPro" id="IPR036388">
    <property type="entry name" value="WH-like_DNA-bd_sf"/>
</dbReference>
<organism evidence="5 6">
    <name type="scientific">Micromonospora parastrephiae</name>
    <dbReference type="NCBI Taxonomy" id="2806101"/>
    <lineage>
        <taxon>Bacteria</taxon>
        <taxon>Bacillati</taxon>
        <taxon>Actinomycetota</taxon>
        <taxon>Actinomycetes</taxon>
        <taxon>Micromonosporales</taxon>
        <taxon>Micromonosporaceae</taxon>
        <taxon>Micromonospora</taxon>
    </lineage>
</organism>
<evidence type="ECO:0000256" key="3">
    <source>
        <dbReference type="ARBA" id="ARBA00023163"/>
    </source>
</evidence>
<evidence type="ECO:0000313" key="5">
    <source>
        <dbReference type="EMBL" id="MBM0233648.1"/>
    </source>
</evidence>
<keyword evidence="3" id="KW-0804">Transcription</keyword>
<keyword evidence="6" id="KW-1185">Reference proteome</keyword>
<dbReference type="SMART" id="SM00418">
    <property type="entry name" value="HTH_ARSR"/>
    <property type="match status" value="1"/>
</dbReference>
<reference evidence="5 6" key="1">
    <citation type="submission" date="2021-01" db="EMBL/GenBank/DDBJ databases">
        <title>Draft genome sequence of Micromonospora sp. strain STR1_7.</title>
        <authorList>
            <person name="Karlyshev A."/>
            <person name="Jawad R."/>
        </authorList>
    </citation>
    <scope>NUCLEOTIDE SEQUENCE [LARGE SCALE GENOMIC DNA]</scope>
    <source>
        <strain evidence="5 6">STR1-7</strain>
    </source>
</reference>
<evidence type="ECO:0000256" key="2">
    <source>
        <dbReference type="ARBA" id="ARBA00023125"/>
    </source>
</evidence>
<dbReference type="PANTHER" id="PTHR43132">
    <property type="entry name" value="ARSENICAL RESISTANCE OPERON REPRESSOR ARSR-RELATED"/>
    <property type="match status" value="1"/>
</dbReference>
<protein>
    <submittedName>
        <fullName evidence="5">Helix-turn-helix transcriptional regulator</fullName>
    </submittedName>
</protein>
<comment type="caution">
    <text evidence="5">The sequence shown here is derived from an EMBL/GenBank/DDBJ whole genome shotgun (WGS) entry which is preliminary data.</text>
</comment>
<feature type="domain" description="HTH arsR-type" evidence="4">
    <location>
        <begin position="249"/>
        <end position="322"/>
    </location>
</feature>
<dbReference type="CDD" id="cd00090">
    <property type="entry name" value="HTH_ARSR"/>
    <property type="match status" value="1"/>
</dbReference>
<keyword evidence="2" id="KW-0238">DNA-binding</keyword>
<gene>
    <name evidence="5" type="ORF">JNW91_18360</name>
</gene>
<evidence type="ECO:0000313" key="6">
    <source>
        <dbReference type="Proteomes" id="UP000601027"/>
    </source>
</evidence>
<accession>A0ABS1XWK9</accession>
<proteinExistence type="predicted"/>
<dbReference type="Proteomes" id="UP000601027">
    <property type="component" value="Unassembled WGS sequence"/>
</dbReference>
<dbReference type="InterPro" id="IPR036390">
    <property type="entry name" value="WH_DNA-bd_sf"/>
</dbReference>
<keyword evidence="1" id="KW-0805">Transcription regulation</keyword>
<dbReference type="PANTHER" id="PTHR43132:SF8">
    <property type="entry name" value="HTH-TYPE TRANSCRIPTIONAL REGULATOR KMTR"/>
    <property type="match status" value="1"/>
</dbReference>
<sequence>MLRLQLGPADLCRVRFADRLHPVGTALLAGQWLRDPTVVAMAPALAERAVAVEGTGVAQAATAVLRHLLPDRGRLPDFVTPFDGLESVAAGLEAIRATPARRVRAEVTEAYADTTVTPLRRRFAAADPEVLDLFGGAVRTWFDAVLAPHWPDLVSAYRQHVTCASQRLARYGLGGLFAGLHPAIRWREPVLEVQTWWSGDRTGTGHGVMLLPSPLAGPRPRVLVEPGHPILLVYPAPMPLVSAAHAGDSLGRLLGTTRALVLRRLADEGGLTTTALSRVVGVSLSSASEHATALRAAGLIASEREGGAVRHHLTPLGAQLLGGPGADSSAASPSAGQAAGWAPFLP</sequence>
<dbReference type="SUPFAM" id="SSF46785">
    <property type="entry name" value="Winged helix' DNA-binding domain"/>
    <property type="match status" value="1"/>
</dbReference>
<dbReference type="EMBL" id="JAEVHM010000090">
    <property type="protein sequence ID" value="MBM0233648.1"/>
    <property type="molecule type" value="Genomic_DNA"/>
</dbReference>
<dbReference type="InterPro" id="IPR051011">
    <property type="entry name" value="Metal_resp_trans_reg"/>
</dbReference>
<evidence type="ECO:0000259" key="4">
    <source>
        <dbReference type="SMART" id="SM00418"/>
    </source>
</evidence>